<dbReference type="EMBL" id="OZ037944">
    <property type="protein sequence ID" value="CAL1696743.1"/>
    <property type="molecule type" value="Genomic_DNA"/>
</dbReference>
<gene>
    <name evidence="2" type="ORF">GFSPODELE1_LOCUS1321</name>
</gene>
<feature type="compositionally biased region" description="Polar residues" evidence="1">
    <location>
        <begin position="104"/>
        <end position="114"/>
    </location>
</feature>
<reference evidence="3" key="1">
    <citation type="submission" date="2024-04" db="EMBL/GenBank/DDBJ databases">
        <authorList>
            <person name="Shaw F."/>
            <person name="Minotto A."/>
        </authorList>
    </citation>
    <scope>NUCLEOTIDE SEQUENCE [LARGE SCALE GENOMIC DNA]</scope>
</reference>
<evidence type="ECO:0000256" key="1">
    <source>
        <dbReference type="SAM" id="MobiDB-lite"/>
    </source>
</evidence>
<accession>A0ABP1CPX8</accession>
<proteinExistence type="predicted"/>
<evidence type="ECO:0000313" key="3">
    <source>
        <dbReference type="Proteomes" id="UP001497453"/>
    </source>
</evidence>
<dbReference type="Proteomes" id="UP001497453">
    <property type="component" value="Chromosome 1"/>
</dbReference>
<feature type="region of interest" description="Disordered" evidence="1">
    <location>
        <begin position="91"/>
        <end position="114"/>
    </location>
</feature>
<name>A0ABP1CPX8_9APHY</name>
<protein>
    <recommendedName>
        <fullName evidence="4">Mediator of RNA polymerase II transcription subunit 9</fullName>
    </recommendedName>
</protein>
<evidence type="ECO:0000313" key="2">
    <source>
        <dbReference type="EMBL" id="CAL1696743.1"/>
    </source>
</evidence>
<sequence length="114" mass="11981">MSTALYEGLLPKLTAIIALLCESDISSSPQNRQALIKVISEFKDGIAQAKNAATNLAGGQLTIEEQDGIIEMLETMKNTQHALLQASLQDITSSPSTGPGDMQVDSTASTPFGS</sequence>
<evidence type="ECO:0008006" key="4">
    <source>
        <dbReference type="Google" id="ProtNLM"/>
    </source>
</evidence>
<organism evidence="2 3">
    <name type="scientific">Somion occarium</name>
    <dbReference type="NCBI Taxonomy" id="3059160"/>
    <lineage>
        <taxon>Eukaryota</taxon>
        <taxon>Fungi</taxon>
        <taxon>Dikarya</taxon>
        <taxon>Basidiomycota</taxon>
        <taxon>Agaricomycotina</taxon>
        <taxon>Agaricomycetes</taxon>
        <taxon>Polyporales</taxon>
        <taxon>Cerrenaceae</taxon>
        <taxon>Somion</taxon>
    </lineage>
</organism>
<keyword evidence="3" id="KW-1185">Reference proteome</keyword>